<dbReference type="GO" id="GO:0019441">
    <property type="term" value="P:L-tryptophan catabolic process to kynurenine"/>
    <property type="evidence" value="ECO:0007669"/>
    <property type="project" value="InterPro"/>
</dbReference>
<dbReference type="SUPFAM" id="SSF102198">
    <property type="entry name" value="Putative cyclase"/>
    <property type="match status" value="1"/>
</dbReference>
<dbReference type="InterPro" id="IPR007325">
    <property type="entry name" value="KFase/CYL"/>
</dbReference>
<proteinExistence type="predicted"/>
<dbReference type="InterPro" id="IPR037175">
    <property type="entry name" value="KFase_sf"/>
</dbReference>
<dbReference type="Proteomes" id="UP000189229">
    <property type="component" value="Unassembled WGS sequence"/>
</dbReference>
<dbReference type="PANTHER" id="PTHR34861">
    <property type="match status" value="1"/>
</dbReference>
<dbReference type="EMBL" id="MVBM01000006">
    <property type="protein sequence ID" value="OOK70178.1"/>
    <property type="molecule type" value="Genomic_DNA"/>
</dbReference>
<dbReference type="PANTHER" id="PTHR34861:SF10">
    <property type="entry name" value="CYCLASE"/>
    <property type="match status" value="1"/>
</dbReference>
<sequence>MNSRRDGRHGQPNRIQEGGKRSQQLGRWGDTDELGTLNFITADTVRHAASLVRHGKVFPLGVDFGSSGPQGAFGFRHNPIHVMTVDGGDANTLGRYGPGWTQNPTAEQMGSYLVDNPFRFNDDMVIMPLQAATQWDALSHVYYDDLLYNGFPAGSVTSLGAFHCGIDKVDVKGITSRGVLLDLVRHRGAEVFLEHGNPITPEELDDVVRAQGVTVGRGDIVLIRTGWWARFLMTGNKTERYSGLDWRCAQWLHDHEVAAVASDNLQVEDPVSGVEGLFLPFHLLCLRDMGLMLGEYWDLTALAADCATDGVYEFQLIAPPLRFIGAVGSPVNPVAIK</sequence>
<comment type="caution">
    <text evidence="2">The sequence shown here is derived from an EMBL/GenBank/DDBJ whole genome shotgun (WGS) entry which is preliminary data.</text>
</comment>
<dbReference type="Gene3D" id="3.50.30.50">
    <property type="entry name" value="Putative cyclase"/>
    <property type="match status" value="1"/>
</dbReference>
<organism evidence="2 3">
    <name type="scientific">Mycobacterium kansasii</name>
    <dbReference type="NCBI Taxonomy" id="1768"/>
    <lineage>
        <taxon>Bacteria</taxon>
        <taxon>Bacillati</taxon>
        <taxon>Actinomycetota</taxon>
        <taxon>Actinomycetes</taxon>
        <taxon>Mycobacteriales</taxon>
        <taxon>Mycobacteriaceae</taxon>
        <taxon>Mycobacterium</taxon>
    </lineage>
</organism>
<name>A0A1V3WTX5_MYCKA</name>
<accession>A0A1V3WTX5</accession>
<gene>
    <name evidence="2" type="ORF">BZL30_6286</name>
</gene>
<dbReference type="GO" id="GO:0004061">
    <property type="term" value="F:arylformamidase activity"/>
    <property type="evidence" value="ECO:0007669"/>
    <property type="project" value="InterPro"/>
</dbReference>
<evidence type="ECO:0000313" key="2">
    <source>
        <dbReference type="EMBL" id="OOK70178.1"/>
    </source>
</evidence>
<evidence type="ECO:0000313" key="3">
    <source>
        <dbReference type="Proteomes" id="UP000189229"/>
    </source>
</evidence>
<evidence type="ECO:0000256" key="1">
    <source>
        <dbReference type="SAM" id="MobiDB-lite"/>
    </source>
</evidence>
<feature type="region of interest" description="Disordered" evidence="1">
    <location>
        <begin position="1"/>
        <end position="28"/>
    </location>
</feature>
<dbReference type="AlphaFoldDB" id="A0A1V3WTX5"/>
<reference evidence="2 3" key="1">
    <citation type="submission" date="2017-02" db="EMBL/GenBank/DDBJ databases">
        <title>Complete genome sequences of Mycobacterium kansasii strains isolated from rhesus macaques.</title>
        <authorList>
            <person name="Panda A."/>
            <person name="Nagaraj S."/>
            <person name="Zhao X."/>
            <person name="Tettelin H."/>
            <person name="Detolla L.J."/>
        </authorList>
    </citation>
    <scope>NUCLEOTIDE SEQUENCE [LARGE SCALE GENOMIC DNA]</scope>
    <source>
        <strain evidence="2 3">11-3813</strain>
    </source>
</reference>
<protein>
    <submittedName>
        <fullName evidence="2">Cyclase family protein</fullName>
    </submittedName>
</protein>
<dbReference type="Pfam" id="PF04199">
    <property type="entry name" value="Cyclase"/>
    <property type="match status" value="1"/>
</dbReference>